<accession>A0A8S5M1J7</accession>
<name>A0A8S5M1J7_9CAUD</name>
<protein>
    <submittedName>
        <fullName evidence="1">Uncharacterized protein</fullName>
    </submittedName>
</protein>
<reference evidence="1" key="1">
    <citation type="journal article" date="2021" name="Proc. Natl. Acad. Sci. U.S.A.">
        <title>A Catalog of Tens of Thousands of Viruses from Human Metagenomes Reveals Hidden Associations with Chronic Diseases.</title>
        <authorList>
            <person name="Tisza M.J."/>
            <person name="Buck C.B."/>
        </authorList>
    </citation>
    <scope>NUCLEOTIDE SEQUENCE</scope>
    <source>
        <strain evidence="1">CtIi96</strain>
    </source>
</reference>
<sequence>MVKRYQLSESFIKTLSRHLSVILEHVDSKGRPRIADTVRLAKKDLKKLEKIIQDERTDIMPQ</sequence>
<dbReference type="EMBL" id="BK014795">
    <property type="protein sequence ID" value="DAD76106.1"/>
    <property type="molecule type" value="Genomic_DNA"/>
</dbReference>
<evidence type="ECO:0000313" key="1">
    <source>
        <dbReference type="EMBL" id="DAD76106.1"/>
    </source>
</evidence>
<proteinExistence type="predicted"/>
<organism evidence="1">
    <name type="scientific">Podoviridae sp. ctIi96</name>
    <dbReference type="NCBI Taxonomy" id="2826550"/>
    <lineage>
        <taxon>Viruses</taxon>
        <taxon>Duplodnaviria</taxon>
        <taxon>Heunggongvirae</taxon>
        <taxon>Uroviricota</taxon>
        <taxon>Caudoviricetes</taxon>
    </lineage>
</organism>